<feature type="non-terminal residue" evidence="5">
    <location>
        <position position="1"/>
    </location>
</feature>
<evidence type="ECO:0000256" key="1">
    <source>
        <dbReference type="ARBA" id="ARBA00022536"/>
    </source>
</evidence>
<dbReference type="PANTHER" id="PTHR46513:SF13">
    <property type="entry name" value="EGF-LIKE DOMAIN-CONTAINING PROTEIN"/>
    <property type="match status" value="1"/>
</dbReference>
<dbReference type="InterPro" id="IPR050778">
    <property type="entry name" value="Cueball_EGF_LRP_Nidogen"/>
</dbReference>
<evidence type="ECO:0000256" key="3">
    <source>
        <dbReference type="SAM" id="Phobius"/>
    </source>
</evidence>
<dbReference type="InterPro" id="IPR000033">
    <property type="entry name" value="LDLR_classB_rpt"/>
</dbReference>
<gene>
    <name evidence="5" type="ORF">g.14975</name>
</gene>
<name>A0A1B6MV73_9HEMI</name>
<evidence type="ECO:0000256" key="2">
    <source>
        <dbReference type="ARBA" id="ARBA00022737"/>
    </source>
</evidence>
<sequence>VTAQLALALMFTTRLFSSFLVILYFRYGDGGKTSKTLLVSRRHNILRLELEQSSSSSEILVSADLSIVAFDLHQSWKQIFWATNFCIYRTPMYDLQMTTQIAATGQVGGLAVDWVHHQVYWTDLTAGRLEAAHLDGRGRRIVCGLEGPVRSLVVNPLAGKLFWIESSQEEEGIKQIKTSTLYGSKIEILLADPNIYEFSPLAISIVYDSIHFYKINGNLSEQWKVNYTETKFPVKLFERKEPPPMSVELMKNTFYYSNSEGLRSGTLVSSSYVLVYGNNTRRLSVLDAYSSTVDNNLTDASQIRLVGGTQLQWQDQCNFHTCQQECVPSGPSDEPTCACHYGFTLMDDGKRCSEKGYLLYTTSNTFGRATLDGNQDMTLYNDSSSNIQAIDVHVKSGFVYWSDVSSNEIYRAPVETPTRKQAIVRNNTAYGVAVDWLHGHIYWSGYSRIMVASLSGANPMAILEAVDSPTDIVVDPISRFIFWGECGSSLSLKRAGLFGDNVTVLASPILACGVSLLADPDGGTIYWLDWTSDLFSCDYDNSREVRLYLGKARAFVLLEQRLLWIPWDEEAVRSTPRDNLDYHTYINLTRQDVELNSLKVVHSSRQPEAFNVCEDSDCPELCLPSIDPTVPLCLCADAGGKAVVCAEIDRDVSKDRISEAAPKNFYLEVVNTSSFNVTLRCSGTLLTHSNLRPYVQITEADSLVSGSSDRMNTRTVHIGNKHIPFTIDGLDAATTYVLTVPNRVTRAAFSMTVHTAPPPLRVKRLPVVTVPGMMAPLKWQVQGFHFSSPNPWEELLTREYLLLLVSTKKQYLQSNTVFVKEPILQKLKEKIKDKFTILHHYKSEEQFDDDPVMDLTNVPWGEEYRLAMVQVTQYNRVYGLDIVYTEQFSLPDPYWNYLLEEILEELST</sequence>
<reference evidence="5" key="1">
    <citation type="submission" date="2015-11" db="EMBL/GenBank/DDBJ databases">
        <title>De novo transcriptome assembly of four potential Pierce s Disease insect vectors from Arizona vineyards.</title>
        <authorList>
            <person name="Tassone E.E."/>
        </authorList>
    </citation>
    <scope>NUCLEOTIDE SEQUENCE</scope>
</reference>
<feature type="transmembrane region" description="Helical" evidence="3">
    <location>
        <begin position="6"/>
        <end position="25"/>
    </location>
</feature>
<dbReference type="InterPro" id="IPR000742">
    <property type="entry name" value="EGF"/>
</dbReference>
<dbReference type="AlphaFoldDB" id="A0A1B6MV73"/>
<dbReference type="PROSITE" id="PS01186">
    <property type="entry name" value="EGF_2"/>
    <property type="match status" value="1"/>
</dbReference>
<feature type="domain" description="EGF-like" evidence="4">
    <location>
        <begin position="337"/>
        <end position="352"/>
    </location>
</feature>
<dbReference type="InterPro" id="IPR011042">
    <property type="entry name" value="6-blade_b-propeller_TolB-like"/>
</dbReference>
<evidence type="ECO:0000259" key="4">
    <source>
        <dbReference type="PROSITE" id="PS01186"/>
    </source>
</evidence>
<protein>
    <recommendedName>
        <fullName evidence="4">EGF-like domain-containing protein</fullName>
    </recommendedName>
</protein>
<keyword evidence="1" id="KW-0245">EGF-like domain</keyword>
<dbReference type="SUPFAM" id="SSF63825">
    <property type="entry name" value="YWTD domain"/>
    <property type="match status" value="2"/>
</dbReference>
<dbReference type="SMART" id="SM00135">
    <property type="entry name" value="LY"/>
    <property type="match status" value="5"/>
</dbReference>
<dbReference type="PANTHER" id="PTHR46513">
    <property type="entry name" value="VITELLOGENIN RECEPTOR-LIKE PROTEIN-RELATED-RELATED"/>
    <property type="match status" value="1"/>
</dbReference>
<accession>A0A1B6MV73</accession>
<evidence type="ECO:0000313" key="5">
    <source>
        <dbReference type="EMBL" id="JAT39817.1"/>
    </source>
</evidence>
<keyword evidence="3" id="KW-0812">Transmembrane</keyword>
<keyword evidence="3" id="KW-0472">Membrane</keyword>
<proteinExistence type="predicted"/>
<dbReference type="Gene3D" id="2.120.10.30">
    <property type="entry name" value="TolB, C-terminal domain"/>
    <property type="match status" value="2"/>
</dbReference>
<keyword evidence="3" id="KW-1133">Transmembrane helix</keyword>
<keyword evidence="2" id="KW-0677">Repeat</keyword>
<organism evidence="5">
    <name type="scientific">Graphocephala atropunctata</name>
    <dbReference type="NCBI Taxonomy" id="36148"/>
    <lineage>
        <taxon>Eukaryota</taxon>
        <taxon>Metazoa</taxon>
        <taxon>Ecdysozoa</taxon>
        <taxon>Arthropoda</taxon>
        <taxon>Hexapoda</taxon>
        <taxon>Insecta</taxon>
        <taxon>Pterygota</taxon>
        <taxon>Neoptera</taxon>
        <taxon>Paraneoptera</taxon>
        <taxon>Hemiptera</taxon>
        <taxon>Auchenorrhyncha</taxon>
        <taxon>Membracoidea</taxon>
        <taxon>Cicadellidae</taxon>
        <taxon>Cicadellinae</taxon>
        <taxon>Cicadellini</taxon>
        <taxon>Graphocephala</taxon>
    </lineage>
</organism>
<dbReference type="EMBL" id="GEBQ01000160">
    <property type="protein sequence ID" value="JAT39817.1"/>
    <property type="molecule type" value="Transcribed_RNA"/>
</dbReference>